<reference evidence="3" key="1">
    <citation type="submission" date="2019-06" db="EMBL/GenBank/DDBJ databases">
        <title>Draft genome sequence of the griseofulvin-producing fungus Xylaria cubensis strain G536.</title>
        <authorList>
            <person name="Mead M.E."/>
            <person name="Raja H.A."/>
            <person name="Steenwyk J.L."/>
            <person name="Knowles S.L."/>
            <person name="Oberlies N.H."/>
            <person name="Rokas A."/>
        </authorList>
    </citation>
    <scope>NUCLEOTIDE SEQUENCE [LARGE SCALE GENOMIC DNA]</scope>
    <source>
        <strain evidence="3">G536</strain>
    </source>
</reference>
<comment type="caution">
    <text evidence="2">The sequence shown here is derived from an EMBL/GenBank/DDBJ whole genome shotgun (WGS) entry which is preliminary data.</text>
</comment>
<organism evidence="2 3">
    <name type="scientific">Xylaria flabelliformis</name>
    <dbReference type="NCBI Taxonomy" id="2512241"/>
    <lineage>
        <taxon>Eukaryota</taxon>
        <taxon>Fungi</taxon>
        <taxon>Dikarya</taxon>
        <taxon>Ascomycota</taxon>
        <taxon>Pezizomycotina</taxon>
        <taxon>Sordariomycetes</taxon>
        <taxon>Xylariomycetidae</taxon>
        <taxon>Xylariales</taxon>
        <taxon>Xylariaceae</taxon>
        <taxon>Xylaria</taxon>
    </lineage>
</organism>
<dbReference type="AlphaFoldDB" id="A0A553HU98"/>
<evidence type="ECO:0000313" key="3">
    <source>
        <dbReference type="Proteomes" id="UP000319160"/>
    </source>
</evidence>
<dbReference type="OrthoDB" id="5415522at2759"/>
<sequence length="88" mass="9851">MSNNGGGGFTYKSHGTNDQGNHYCARDFGPDAPNQNSYHYSNKDKSYYYDNPDGSKYFNDGNGNETYTSPDGVKWFATNGSAWVREQN</sequence>
<evidence type="ECO:0000256" key="1">
    <source>
        <dbReference type="SAM" id="MobiDB-lite"/>
    </source>
</evidence>
<dbReference type="EMBL" id="VFLP01000044">
    <property type="protein sequence ID" value="TRX91520.1"/>
    <property type="molecule type" value="Genomic_DNA"/>
</dbReference>
<protein>
    <submittedName>
        <fullName evidence="2">Uncharacterized protein</fullName>
    </submittedName>
</protein>
<keyword evidence="3" id="KW-1185">Reference proteome</keyword>
<gene>
    <name evidence="2" type="ORF">FHL15_007525</name>
</gene>
<dbReference type="Proteomes" id="UP000319160">
    <property type="component" value="Unassembled WGS sequence"/>
</dbReference>
<name>A0A553HU98_9PEZI</name>
<accession>A0A553HU98</accession>
<feature type="region of interest" description="Disordered" evidence="1">
    <location>
        <begin position="1"/>
        <end position="46"/>
    </location>
</feature>
<proteinExistence type="predicted"/>
<evidence type="ECO:0000313" key="2">
    <source>
        <dbReference type="EMBL" id="TRX91520.1"/>
    </source>
</evidence>